<dbReference type="AlphaFoldDB" id="A0A371HUT6"/>
<sequence>IVVHMTRKRSSSSLHPFDLEIDKALNRIRKSKNMHVGHSSRSFSFISKIENFEIKLDISDNPLYEQEPMENNNRTLKELAMTDVFVHPVSVARASPITNSSPDSYTCCPSFTVLPIKTIEGVLRGLFHYETARDPGRLHKDEGVSIFSRWSSKRLVVFATSNVHHIGRCEVDVPRKVLPDIQDDGHLEGDLWNLATHRGNIA</sequence>
<name>A0A371HUT6_MUCPR</name>
<keyword evidence="2" id="KW-1185">Reference proteome</keyword>
<evidence type="ECO:0000313" key="1">
    <source>
        <dbReference type="EMBL" id="RDY06464.1"/>
    </source>
</evidence>
<gene>
    <name evidence="1" type="ORF">CR513_09546</name>
</gene>
<dbReference type="Proteomes" id="UP000257109">
    <property type="component" value="Unassembled WGS sequence"/>
</dbReference>
<feature type="non-terminal residue" evidence="1">
    <location>
        <position position="1"/>
    </location>
</feature>
<accession>A0A371HUT6</accession>
<evidence type="ECO:0000313" key="2">
    <source>
        <dbReference type="Proteomes" id="UP000257109"/>
    </source>
</evidence>
<proteinExistence type="predicted"/>
<protein>
    <submittedName>
        <fullName evidence="1">Uncharacterized protein</fullName>
    </submittedName>
</protein>
<organism evidence="1 2">
    <name type="scientific">Mucuna pruriens</name>
    <name type="common">Velvet bean</name>
    <name type="synonym">Dolichos pruriens</name>
    <dbReference type="NCBI Taxonomy" id="157652"/>
    <lineage>
        <taxon>Eukaryota</taxon>
        <taxon>Viridiplantae</taxon>
        <taxon>Streptophyta</taxon>
        <taxon>Embryophyta</taxon>
        <taxon>Tracheophyta</taxon>
        <taxon>Spermatophyta</taxon>
        <taxon>Magnoliopsida</taxon>
        <taxon>eudicotyledons</taxon>
        <taxon>Gunneridae</taxon>
        <taxon>Pentapetalae</taxon>
        <taxon>rosids</taxon>
        <taxon>fabids</taxon>
        <taxon>Fabales</taxon>
        <taxon>Fabaceae</taxon>
        <taxon>Papilionoideae</taxon>
        <taxon>50 kb inversion clade</taxon>
        <taxon>NPAAA clade</taxon>
        <taxon>indigoferoid/millettioid clade</taxon>
        <taxon>Phaseoleae</taxon>
        <taxon>Mucuna</taxon>
    </lineage>
</organism>
<dbReference type="EMBL" id="QJKJ01001683">
    <property type="protein sequence ID" value="RDY06464.1"/>
    <property type="molecule type" value="Genomic_DNA"/>
</dbReference>
<comment type="caution">
    <text evidence="1">The sequence shown here is derived from an EMBL/GenBank/DDBJ whole genome shotgun (WGS) entry which is preliminary data.</text>
</comment>
<reference evidence="1" key="1">
    <citation type="submission" date="2018-05" db="EMBL/GenBank/DDBJ databases">
        <title>Draft genome of Mucuna pruriens seed.</title>
        <authorList>
            <person name="Nnadi N.E."/>
            <person name="Vos R."/>
            <person name="Hasami M.H."/>
            <person name="Devisetty U.K."/>
            <person name="Aguiy J.C."/>
        </authorList>
    </citation>
    <scope>NUCLEOTIDE SEQUENCE [LARGE SCALE GENOMIC DNA]</scope>
    <source>
        <strain evidence="1">JCA_2017</strain>
    </source>
</reference>